<feature type="region of interest" description="Disordered" evidence="1">
    <location>
        <begin position="207"/>
        <end position="229"/>
    </location>
</feature>
<protein>
    <submittedName>
        <fullName evidence="3">Uncharacterized protein</fullName>
    </submittedName>
</protein>
<evidence type="ECO:0000313" key="3">
    <source>
        <dbReference type="EMBL" id="UQA98198.1"/>
    </source>
</evidence>
<reference evidence="3" key="1">
    <citation type="submission" date="2021-10" db="EMBL/GenBank/DDBJ databases">
        <title>Streptomyces nigrumlapis sp.nov.,an antimicrobial producing actinobacterium isolated from Black Gobi rocks.</title>
        <authorList>
            <person name="Wen Y."/>
            <person name="Zhang W."/>
            <person name="Liu X.G."/>
        </authorList>
    </citation>
    <scope>NUCLEOTIDE SEQUENCE</scope>
    <source>
        <strain evidence="3">ST13-2-2</strain>
    </source>
</reference>
<dbReference type="RefSeq" id="WP_248869244.1">
    <property type="nucleotide sequence ID" value="NZ_CP086322.1"/>
</dbReference>
<feature type="chain" id="PRO_5046918737" evidence="2">
    <location>
        <begin position="28"/>
        <end position="229"/>
    </location>
</feature>
<sequence length="229" mass="23312">MRKLQQAAIVAAAVAGLSALGAGVGFANGVGYQSGSHGGPTVTAWAASASGATADGGHNNSHGFHPHASAPQQVAAPQYAPQPAPQYYAPQVAPRYATQAAPRYAPQPAPRYAPQPAPQAAPRPAPQAAPQPAPQAAPQPAPQAAPQPAPQAAPQPVQESGHRKHHSDAKRVDVRQQTRCRSHDMNIDILGSVGILNGVLGNALNGEGSPGGQKTRQGSHMGCNNVARK</sequence>
<feature type="region of interest" description="Disordered" evidence="1">
    <location>
        <begin position="53"/>
        <end position="86"/>
    </location>
</feature>
<dbReference type="EMBL" id="CP086322">
    <property type="protein sequence ID" value="UQA98198.1"/>
    <property type="molecule type" value="Genomic_DNA"/>
</dbReference>
<feature type="compositionally biased region" description="Basic and acidic residues" evidence="1">
    <location>
        <begin position="169"/>
        <end position="179"/>
    </location>
</feature>
<gene>
    <name evidence="3" type="ORF">K9S39_27100</name>
</gene>
<accession>A0ABY4MKB1</accession>
<name>A0ABY4MKB1_9ACTN</name>
<keyword evidence="2" id="KW-0732">Signal</keyword>
<feature type="compositionally biased region" description="Low complexity" evidence="1">
    <location>
        <begin position="70"/>
        <end position="86"/>
    </location>
</feature>
<feature type="compositionally biased region" description="Pro residues" evidence="1">
    <location>
        <begin position="105"/>
        <end position="153"/>
    </location>
</feature>
<keyword evidence="4" id="KW-1185">Reference proteome</keyword>
<dbReference type="Proteomes" id="UP000830115">
    <property type="component" value="Chromosome"/>
</dbReference>
<feature type="region of interest" description="Disordered" evidence="1">
    <location>
        <begin position="101"/>
        <end position="179"/>
    </location>
</feature>
<evidence type="ECO:0000313" key="4">
    <source>
        <dbReference type="Proteomes" id="UP000830115"/>
    </source>
</evidence>
<feature type="signal peptide" evidence="2">
    <location>
        <begin position="1"/>
        <end position="27"/>
    </location>
</feature>
<proteinExistence type="predicted"/>
<evidence type="ECO:0000256" key="2">
    <source>
        <dbReference type="SAM" id="SignalP"/>
    </source>
</evidence>
<evidence type="ECO:0000256" key="1">
    <source>
        <dbReference type="SAM" id="MobiDB-lite"/>
    </source>
</evidence>
<organism evidence="3 4">
    <name type="scientific">Streptomyces halobius</name>
    <dbReference type="NCBI Taxonomy" id="2879846"/>
    <lineage>
        <taxon>Bacteria</taxon>
        <taxon>Bacillati</taxon>
        <taxon>Actinomycetota</taxon>
        <taxon>Actinomycetes</taxon>
        <taxon>Kitasatosporales</taxon>
        <taxon>Streptomycetaceae</taxon>
        <taxon>Streptomyces</taxon>
    </lineage>
</organism>